<evidence type="ECO:0000259" key="1">
    <source>
        <dbReference type="Pfam" id="PF13640"/>
    </source>
</evidence>
<dbReference type="AlphaFoldDB" id="A0A090MCY8"/>
<evidence type="ECO:0000313" key="2">
    <source>
        <dbReference type="EMBL" id="CEG04969.1"/>
    </source>
</evidence>
<reference evidence="2" key="1">
    <citation type="submission" date="2013-05" db="EMBL/GenBank/DDBJ databases">
        <title>Draft genome sequences of six wheat associated Fusarium spp. isolates.</title>
        <authorList>
            <person name="Moolhuijzen P.M."/>
            <person name="Manners J.M."/>
            <person name="Wilcox S."/>
            <person name="Bellgard M.I."/>
            <person name="Gardiner D.M."/>
        </authorList>
    </citation>
    <scope>NUCLEOTIDE SEQUENCE</scope>
    <source>
        <strain evidence="2">CS3069</strain>
    </source>
</reference>
<dbReference type="EMBL" id="CBMI010002521">
    <property type="protein sequence ID" value="CEG04969.1"/>
    <property type="molecule type" value="Genomic_DNA"/>
</dbReference>
<gene>
    <name evidence="2" type="ORF">BN850_0085750</name>
</gene>
<organism evidence="2">
    <name type="scientific">Fusarium clavum</name>
    <dbReference type="NCBI Taxonomy" id="2594811"/>
    <lineage>
        <taxon>Eukaryota</taxon>
        <taxon>Fungi</taxon>
        <taxon>Dikarya</taxon>
        <taxon>Ascomycota</taxon>
        <taxon>Pezizomycotina</taxon>
        <taxon>Sordariomycetes</taxon>
        <taxon>Hypocreomycetidae</taxon>
        <taxon>Hypocreales</taxon>
        <taxon>Nectriaceae</taxon>
        <taxon>Fusarium</taxon>
        <taxon>Fusarium incarnatum-equiseti species complex</taxon>
    </lineage>
</organism>
<protein>
    <submittedName>
        <fullName evidence="2">WGS project CBMI000000000 data, contig CS3069_c002523</fullName>
    </submittedName>
</protein>
<dbReference type="Gene3D" id="2.60.120.620">
    <property type="entry name" value="q2cbj1_9rhob like domain"/>
    <property type="match status" value="1"/>
</dbReference>
<dbReference type="PANTHER" id="PTHR33099">
    <property type="entry name" value="FE2OG DIOXYGENASE DOMAIN-CONTAINING PROTEIN"/>
    <property type="match status" value="1"/>
</dbReference>
<dbReference type="InterPro" id="IPR044862">
    <property type="entry name" value="Pro_4_hyd_alph_FE2OG_OXY"/>
</dbReference>
<dbReference type="Pfam" id="PF13640">
    <property type="entry name" value="2OG-FeII_Oxy_3"/>
    <property type="match status" value="1"/>
</dbReference>
<comment type="caution">
    <text evidence="2">The sequence shown here is derived from an EMBL/GenBank/DDBJ whole genome shotgun (WGS) entry which is preliminary data.</text>
</comment>
<proteinExistence type="predicted"/>
<accession>A0A090MCY8</accession>
<name>A0A090MCY8_9HYPO</name>
<dbReference type="PANTHER" id="PTHR33099:SF7">
    <property type="entry name" value="MYND-TYPE DOMAIN-CONTAINING PROTEIN"/>
    <property type="match status" value="1"/>
</dbReference>
<feature type="domain" description="Prolyl 4-hydroxylase alpha subunit Fe(2+) 2OG dioxygenase" evidence="1">
    <location>
        <begin position="155"/>
        <end position="238"/>
    </location>
</feature>
<sequence>MASASASAPASGSVPGVIDDNSSVASDLSTLDFKNNFHDDLLKAIQNIESTGNFAFWTKLRTPSDFSISIDGVGNIVTPLAESQARQIITKARQAPYGKGTETFVDTSVRNTWELDPSQFTIISAKWRNYLLNVCRTAAEQMGINTPIRAKLYKMLLYDEGAMFKPHTDTEKIPGMFGTLVISLPSKHTGGEVVMKHCGEKMVYKSSDHHTSYAAWYSDVSHEVLPVTSGYRWVLTYNLAIDKSLPAPSAALRRSE</sequence>